<reference evidence="1 2" key="1">
    <citation type="submission" date="2018-11" db="EMBL/GenBank/DDBJ databases">
        <title>Genomic profiling of Staphylococcus species from a Poultry farm system in KwaZulu-Natal, South Africa.</title>
        <authorList>
            <person name="Amoako D.G."/>
            <person name="Somboro A.M."/>
            <person name="Abia A.L.K."/>
            <person name="Bester L.A."/>
            <person name="Essack S.Y."/>
        </authorList>
    </citation>
    <scope>NUCLEOTIDE SEQUENCE [LARGE SCALE GENOMIC DNA]</scope>
    <source>
        <strain evidence="1 2">SA9</strain>
    </source>
</reference>
<dbReference type="PANTHER" id="PTHR11014:SF63">
    <property type="entry name" value="METALLOPEPTIDASE, PUTATIVE (AFU_ORTHOLOGUE AFUA_6G09600)-RELATED"/>
    <property type="match status" value="1"/>
</dbReference>
<sequence length="97" mass="10162">GQGDTVVALRTDIDALPIIEQNESDIQSTAEGVMHACGHDIHMATILAATMKLKAQEATLPGRVRILFQAAEEVGSGAHQMVEAGVLDGVKAVTGFH</sequence>
<organism evidence="1 2">
    <name type="scientific">Staphylococcus aureus</name>
    <dbReference type="NCBI Taxonomy" id="1280"/>
    <lineage>
        <taxon>Bacteria</taxon>
        <taxon>Bacillati</taxon>
        <taxon>Bacillota</taxon>
        <taxon>Bacilli</taxon>
        <taxon>Bacillales</taxon>
        <taxon>Staphylococcaceae</taxon>
        <taxon>Staphylococcus</taxon>
    </lineage>
</organism>
<dbReference type="SUPFAM" id="SSF53187">
    <property type="entry name" value="Zn-dependent exopeptidases"/>
    <property type="match status" value="1"/>
</dbReference>
<name>A0AB74E4S6_STAAU</name>
<dbReference type="Proteomes" id="UP000293434">
    <property type="component" value="Unassembled WGS sequence"/>
</dbReference>
<accession>A0AB74E4S6</accession>
<dbReference type="PANTHER" id="PTHR11014">
    <property type="entry name" value="PEPTIDASE M20 FAMILY MEMBER"/>
    <property type="match status" value="1"/>
</dbReference>
<dbReference type="Pfam" id="PF01546">
    <property type="entry name" value="Peptidase_M20"/>
    <property type="match status" value="1"/>
</dbReference>
<gene>
    <name evidence="1" type="ORF">EIG94_16815</name>
</gene>
<dbReference type="RefSeq" id="WP_130133384.1">
    <property type="nucleotide sequence ID" value="NZ_RQTC01000673.1"/>
</dbReference>
<feature type="non-terminal residue" evidence="1">
    <location>
        <position position="97"/>
    </location>
</feature>
<comment type="caution">
    <text evidence="1">The sequence shown here is derived from an EMBL/GenBank/DDBJ whole genome shotgun (WGS) entry which is preliminary data.</text>
</comment>
<dbReference type="EMBL" id="RQTC01000673">
    <property type="protein sequence ID" value="RZH88772.1"/>
    <property type="molecule type" value="Genomic_DNA"/>
</dbReference>
<proteinExistence type="predicted"/>
<dbReference type="InterPro" id="IPR002933">
    <property type="entry name" value="Peptidase_M20"/>
</dbReference>
<dbReference type="GO" id="GO:0016787">
    <property type="term" value="F:hydrolase activity"/>
    <property type="evidence" value="ECO:0007669"/>
    <property type="project" value="InterPro"/>
</dbReference>
<feature type="non-terminal residue" evidence="1">
    <location>
        <position position="1"/>
    </location>
</feature>
<evidence type="ECO:0000313" key="1">
    <source>
        <dbReference type="EMBL" id="RZH88772.1"/>
    </source>
</evidence>
<dbReference type="Gene3D" id="3.40.630.10">
    <property type="entry name" value="Zn peptidases"/>
    <property type="match status" value="1"/>
</dbReference>
<dbReference type="InterPro" id="IPR017439">
    <property type="entry name" value="Amidohydrolase"/>
</dbReference>
<protein>
    <submittedName>
        <fullName evidence="1">M20/M25/M40 family metallo-hydrolase</fullName>
    </submittedName>
</protein>
<dbReference type="AlphaFoldDB" id="A0AB74E4S6"/>
<evidence type="ECO:0000313" key="2">
    <source>
        <dbReference type="Proteomes" id="UP000293434"/>
    </source>
</evidence>